<organism evidence="1 2">
    <name type="scientific">Guyanagaster necrorhizus</name>
    <dbReference type="NCBI Taxonomy" id="856835"/>
    <lineage>
        <taxon>Eukaryota</taxon>
        <taxon>Fungi</taxon>
        <taxon>Dikarya</taxon>
        <taxon>Basidiomycota</taxon>
        <taxon>Agaricomycotina</taxon>
        <taxon>Agaricomycetes</taxon>
        <taxon>Agaricomycetidae</taxon>
        <taxon>Agaricales</taxon>
        <taxon>Marasmiineae</taxon>
        <taxon>Physalacriaceae</taxon>
        <taxon>Guyanagaster</taxon>
    </lineage>
</organism>
<name>A0A9P7VR63_9AGAR</name>
<sequence>MTRYISTLPHVSISTERILPADPCCYPAPLCHSSRISIPGLAVYPNLPYCGRKHLESASAVLAPNGIECCSTLIFLRCSSLRPTMERFARSLNEERFGRCVAHPLRTLIVSRRKFHDFEAGTTPPCCRKDHALRPIESSLGFSSWTNASIVQVCGPRLLRISLHVQPG</sequence>
<dbReference type="GeneID" id="66099502"/>
<dbReference type="RefSeq" id="XP_043039433.1">
    <property type="nucleotide sequence ID" value="XM_043177215.1"/>
</dbReference>
<dbReference type="EMBL" id="MU250535">
    <property type="protein sequence ID" value="KAG7445933.1"/>
    <property type="molecule type" value="Genomic_DNA"/>
</dbReference>
<gene>
    <name evidence="1" type="ORF">BT62DRAFT_1006115</name>
</gene>
<dbReference type="AlphaFoldDB" id="A0A9P7VR63"/>
<reference evidence="1" key="1">
    <citation type="submission" date="2020-11" db="EMBL/GenBank/DDBJ databases">
        <title>Adaptations for nitrogen fixation in a non-lichenized fungal sporocarp promotes dispersal by wood-feeding termites.</title>
        <authorList>
            <consortium name="DOE Joint Genome Institute"/>
            <person name="Koch R.A."/>
            <person name="Yoon G."/>
            <person name="Arayal U."/>
            <person name="Lail K."/>
            <person name="Amirebrahimi M."/>
            <person name="Labutti K."/>
            <person name="Lipzen A."/>
            <person name="Riley R."/>
            <person name="Barry K."/>
            <person name="Henrissat B."/>
            <person name="Grigoriev I.V."/>
            <person name="Herr J.R."/>
            <person name="Aime M.C."/>
        </authorList>
    </citation>
    <scope>NUCLEOTIDE SEQUENCE</scope>
    <source>
        <strain evidence="1">MCA 3950</strain>
    </source>
</reference>
<evidence type="ECO:0000313" key="1">
    <source>
        <dbReference type="EMBL" id="KAG7445933.1"/>
    </source>
</evidence>
<evidence type="ECO:0000313" key="2">
    <source>
        <dbReference type="Proteomes" id="UP000812287"/>
    </source>
</evidence>
<comment type="caution">
    <text evidence="1">The sequence shown here is derived from an EMBL/GenBank/DDBJ whole genome shotgun (WGS) entry which is preliminary data.</text>
</comment>
<accession>A0A9P7VR63</accession>
<keyword evidence="2" id="KW-1185">Reference proteome</keyword>
<proteinExistence type="predicted"/>
<dbReference type="Proteomes" id="UP000812287">
    <property type="component" value="Unassembled WGS sequence"/>
</dbReference>
<protein>
    <submittedName>
        <fullName evidence="1">Uncharacterized protein</fullName>
    </submittedName>
</protein>